<dbReference type="Pfam" id="PF14693">
    <property type="entry name" value="Ribosomal_TL5_C"/>
    <property type="match status" value="1"/>
</dbReference>
<proteinExistence type="predicted"/>
<reference evidence="2" key="1">
    <citation type="journal article" date="2014" name="Front. Microbiol.">
        <title>High frequency of phylogenetically diverse reductive dehalogenase-homologous genes in deep subseafloor sedimentary metagenomes.</title>
        <authorList>
            <person name="Kawai M."/>
            <person name="Futagami T."/>
            <person name="Toyoda A."/>
            <person name="Takaki Y."/>
            <person name="Nishi S."/>
            <person name="Hori S."/>
            <person name="Arai W."/>
            <person name="Tsubouchi T."/>
            <person name="Morono Y."/>
            <person name="Uchiyama I."/>
            <person name="Ito T."/>
            <person name="Fujiyama A."/>
            <person name="Inagaki F."/>
            <person name="Takami H."/>
        </authorList>
    </citation>
    <scope>NUCLEOTIDE SEQUENCE</scope>
    <source>
        <strain evidence="2">Expedition CK06-06</strain>
    </source>
</reference>
<organism evidence="2">
    <name type="scientific">marine sediment metagenome</name>
    <dbReference type="NCBI Taxonomy" id="412755"/>
    <lineage>
        <taxon>unclassified sequences</taxon>
        <taxon>metagenomes</taxon>
        <taxon>ecological metagenomes</taxon>
    </lineage>
</organism>
<dbReference type="SUPFAM" id="SSF50715">
    <property type="entry name" value="Ribosomal protein L25-like"/>
    <property type="match status" value="1"/>
</dbReference>
<dbReference type="Gene3D" id="2.170.120.20">
    <property type="entry name" value="Ribosomal protein L25, beta domain"/>
    <property type="match status" value="1"/>
</dbReference>
<name>X1M5Y5_9ZZZZ</name>
<dbReference type="EMBL" id="BARV01016434">
    <property type="protein sequence ID" value="GAI27007.1"/>
    <property type="molecule type" value="Genomic_DNA"/>
</dbReference>
<comment type="caution">
    <text evidence="2">The sequence shown here is derived from an EMBL/GenBank/DDBJ whole genome shotgun (WGS) entry which is preliminary data.</text>
</comment>
<dbReference type="InterPro" id="IPR020057">
    <property type="entry name" value="Ribosomal_bL25_b-dom"/>
</dbReference>
<dbReference type="GO" id="GO:0006412">
    <property type="term" value="P:translation"/>
    <property type="evidence" value="ECO:0007669"/>
    <property type="project" value="InterPro"/>
</dbReference>
<dbReference type="InterPro" id="IPR011035">
    <property type="entry name" value="Ribosomal_bL25/Gln-tRNA_synth"/>
</dbReference>
<feature type="domain" description="Large ribosomal subunit protein bL25 beta" evidence="1">
    <location>
        <begin position="1"/>
        <end position="62"/>
    </location>
</feature>
<evidence type="ECO:0000313" key="2">
    <source>
        <dbReference type="EMBL" id="GAI27007.1"/>
    </source>
</evidence>
<gene>
    <name evidence="2" type="ORF">S06H3_28201</name>
</gene>
<evidence type="ECO:0000259" key="1">
    <source>
        <dbReference type="Pfam" id="PF14693"/>
    </source>
</evidence>
<protein>
    <recommendedName>
        <fullName evidence="1">Large ribosomal subunit protein bL25 beta domain-containing protein</fullName>
    </recommendedName>
</protein>
<dbReference type="InterPro" id="IPR037121">
    <property type="entry name" value="Ribosomal_bL25_C"/>
</dbReference>
<dbReference type="AlphaFoldDB" id="X1M5Y5"/>
<accession>X1M5Y5</accession>
<sequence length="92" mass="10009">MLTHALTSISVECLPDKLPPQIEINLSRLEEVAQAIYVSDITLSPDITLITNPALLIVKVSEVVVEKEEVVAEVVAEAEAEAEVEPEQQSTE</sequence>